<evidence type="ECO:0000256" key="1">
    <source>
        <dbReference type="ARBA" id="ARBA00006974"/>
    </source>
</evidence>
<dbReference type="AlphaFoldDB" id="A0AAN7JA85"/>
<dbReference type="GO" id="GO:0009733">
    <property type="term" value="P:response to auxin"/>
    <property type="evidence" value="ECO:0007669"/>
    <property type="project" value="InterPro"/>
</dbReference>
<evidence type="ECO:0000256" key="2">
    <source>
        <dbReference type="ARBA" id="ARBA00022473"/>
    </source>
</evidence>
<dbReference type="Pfam" id="PF02519">
    <property type="entry name" value="Auxin_inducible"/>
    <property type="match status" value="1"/>
</dbReference>
<evidence type="ECO:0000313" key="4">
    <source>
        <dbReference type="EMBL" id="KAK4743076.1"/>
    </source>
</evidence>
<evidence type="ECO:0000256" key="3">
    <source>
        <dbReference type="ARBA" id="ARBA00022604"/>
    </source>
</evidence>
<gene>
    <name evidence="4" type="ORF">SAY87_001077</name>
</gene>
<dbReference type="PANTHER" id="PTHR31374">
    <property type="entry name" value="AUXIN-INDUCED PROTEIN-LIKE-RELATED"/>
    <property type="match status" value="1"/>
</dbReference>
<proteinExistence type="inferred from homology"/>
<keyword evidence="5" id="KW-1185">Reference proteome</keyword>
<organism evidence="4 5">
    <name type="scientific">Trapa incisa</name>
    <dbReference type="NCBI Taxonomy" id="236973"/>
    <lineage>
        <taxon>Eukaryota</taxon>
        <taxon>Viridiplantae</taxon>
        <taxon>Streptophyta</taxon>
        <taxon>Embryophyta</taxon>
        <taxon>Tracheophyta</taxon>
        <taxon>Spermatophyta</taxon>
        <taxon>Magnoliopsida</taxon>
        <taxon>eudicotyledons</taxon>
        <taxon>Gunneridae</taxon>
        <taxon>Pentapetalae</taxon>
        <taxon>rosids</taxon>
        <taxon>malvids</taxon>
        <taxon>Myrtales</taxon>
        <taxon>Lythraceae</taxon>
        <taxon>Trapa</taxon>
    </lineage>
</organism>
<keyword evidence="3" id="KW-0341">Growth regulation</keyword>
<dbReference type="EMBL" id="JAXIOK010000023">
    <property type="protein sequence ID" value="KAK4743076.1"/>
    <property type="molecule type" value="Genomic_DNA"/>
</dbReference>
<protein>
    <submittedName>
        <fullName evidence="4">Uncharacterized protein</fullName>
    </submittedName>
</protein>
<keyword evidence="2" id="KW-0217">Developmental protein</keyword>
<dbReference type="InterPro" id="IPR003676">
    <property type="entry name" value="SAUR_fam"/>
</dbReference>
<name>A0AAN7JA85_9MYRT</name>
<dbReference type="Proteomes" id="UP001345219">
    <property type="component" value="Chromosome 1"/>
</dbReference>
<comment type="caution">
    <text evidence="4">The sequence shown here is derived from an EMBL/GenBank/DDBJ whole genome shotgun (WGS) entry which is preliminary data.</text>
</comment>
<sequence length="138" mass="15268">MKPYCSLNNSLLHNGRINTTNGLRWWNRVKGKCCRGFYEVRQREDIPIDVPKGHMAVYVGECGSGTDDEGRARYVVDISVLGHPLFQSLLDQAAEVFGFSTVTHLRIPCSEAAFLSILNVCKNSGPTRSSSSLLTNCC</sequence>
<accession>A0AAN7JA85</accession>
<comment type="similarity">
    <text evidence="1">Belongs to the ARG7 family.</text>
</comment>
<evidence type="ECO:0000313" key="5">
    <source>
        <dbReference type="Proteomes" id="UP001345219"/>
    </source>
</evidence>
<reference evidence="4 5" key="1">
    <citation type="journal article" date="2023" name="Hortic Res">
        <title>Pangenome of water caltrop reveals structural variations and asymmetric subgenome divergence after allopolyploidization.</title>
        <authorList>
            <person name="Zhang X."/>
            <person name="Chen Y."/>
            <person name="Wang L."/>
            <person name="Yuan Y."/>
            <person name="Fang M."/>
            <person name="Shi L."/>
            <person name="Lu R."/>
            <person name="Comes H.P."/>
            <person name="Ma Y."/>
            <person name="Chen Y."/>
            <person name="Huang G."/>
            <person name="Zhou Y."/>
            <person name="Zheng Z."/>
            <person name="Qiu Y."/>
        </authorList>
    </citation>
    <scope>NUCLEOTIDE SEQUENCE [LARGE SCALE GENOMIC DNA]</scope>
    <source>
        <tissue evidence="4">Roots</tissue>
    </source>
</reference>
<dbReference type="PANTHER" id="PTHR31374:SF45">
    <property type="entry name" value="SAUR FAMILY PROTEIN"/>
    <property type="match status" value="1"/>
</dbReference>